<evidence type="ECO:0000313" key="2">
    <source>
        <dbReference type="Proteomes" id="UP000265618"/>
    </source>
</evidence>
<dbReference type="Proteomes" id="UP000265618">
    <property type="component" value="Unassembled WGS sequence"/>
</dbReference>
<gene>
    <name evidence="1" type="ORF">KIPB_013654</name>
</gene>
<accession>A0A9K3GPP2</accession>
<organism evidence="1 2">
    <name type="scientific">Kipferlia bialata</name>
    <dbReference type="NCBI Taxonomy" id="797122"/>
    <lineage>
        <taxon>Eukaryota</taxon>
        <taxon>Metamonada</taxon>
        <taxon>Carpediemonas-like organisms</taxon>
        <taxon>Kipferlia</taxon>
    </lineage>
</organism>
<sequence>MATPVQYPPPAAVSLLHQCLYWALEFRDQGMQDVFSQHCNTTYDHCYNTGDWQPLEEVSDSLMRMSKVYSIFQEPQE</sequence>
<reference evidence="1 2" key="1">
    <citation type="journal article" date="2018" name="PLoS ONE">
        <title>The draft genome of Kipferlia bialata reveals reductive genome evolution in fornicate parasites.</title>
        <authorList>
            <person name="Tanifuji G."/>
            <person name="Takabayashi S."/>
            <person name="Kume K."/>
            <person name="Takagi M."/>
            <person name="Nakayama T."/>
            <person name="Kamikawa R."/>
            <person name="Inagaki Y."/>
            <person name="Hashimoto T."/>
        </authorList>
    </citation>
    <scope>NUCLEOTIDE SEQUENCE [LARGE SCALE GENOMIC DNA]</scope>
    <source>
        <strain evidence="1">NY0173</strain>
    </source>
</reference>
<comment type="caution">
    <text evidence="1">The sequence shown here is derived from an EMBL/GenBank/DDBJ whole genome shotgun (WGS) entry which is preliminary data.</text>
</comment>
<proteinExistence type="predicted"/>
<name>A0A9K3GPP2_9EUKA</name>
<dbReference type="EMBL" id="BDIP01006600">
    <property type="protein sequence ID" value="GIQ90747.1"/>
    <property type="molecule type" value="Genomic_DNA"/>
</dbReference>
<dbReference type="AlphaFoldDB" id="A0A9K3GPP2"/>
<evidence type="ECO:0000313" key="1">
    <source>
        <dbReference type="EMBL" id="GIQ90747.1"/>
    </source>
</evidence>
<protein>
    <submittedName>
        <fullName evidence="1">Uncharacterized protein</fullName>
    </submittedName>
</protein>
<keyword evidence="2" id="KW-1185">Reference proteome</keyword>